<organism evidence="2 3">
    <name type="scientific">Riccia fluitans</name>
    <dbReference type="NCBI Taxonomy" id="41844"/>
    <lineage>
        <taxon>Eukaryota</taxon>
        <taxon>Viridiplantae</taxon>
        <taxon>Streptophyta</taxon>
        <taxon>Embryophyta</taxon>
        <taxon>Marchantiophyta</taxon>
        <taxon>Marchantiopsida</taxon>
        <taxon>Marchantiidae</taxon>
        <taxon>Marchantiales</taxon>
        <taxon>Ricciaceae</taxon>
        <taxon>Riccia</taxon>
    </lineage>
</organism>
<feature type="region of interest" description="Disordered" evidence="1">
    <location>
        <begin position="1"/>
        <end position="20"/>
    </location>
</feature>
<accession>A0ABD1YIM7</accession>
<evidence type="ECO:0000256" key="1">
    <source>
        <dbReference type="SAM" id="MobiDB-lite"/>
    </source>
</evidence>
<dbReference type="EMBL" id="JBHFFA010000004">
    <property type="protein sequence ID" value="KAL2630518.1"/>
    <property type="molecule type" value="Genomic_DNA"/>
</dbReference>
<comment type="caution">
    <text evidence="2">The sequence shown here is derived from an EMBL/GenBank/DDBJ whole genome shotgun (WGS) entry which is preliminary data.</text>
</comment>
<feature type="compositionally biased region" description="Basic and acidic residues" evidence="1">
    <location>
        <begin position="37"/>
        <end position="72"/>
    </location>
</feature>
<dbReference type="Proteomes" id="UP001605036">
    <property type="component" value="Unassembled WGS sequence"/>
</dbReference>
<protein>
    <submittedName>
        <fullName evidence="2">Uncharacterized protein</fullName>
    </submittedName>
</protein>
<name>A0ABD1YIM7_9MARC</name>
<proteinExistence type="predicted"/>
<feature type="region of interest" description="Disordered" evidence="1">
    <location>
        <begin position="32"/>
        <end position="72"/>
    </location>
</feature>
<dbReference type="AlphaFoldDB" id="A0ABD1YIM7"/>
<evidence type="ECO:0000313" key="2">
    <source>
        <dbReference type="EMBL" id="KAL2630518.1"/>
    </source>
</evidence>
<reference evidence="2 3" key="1">
    <citation type="submission" date="2024-09" db="EMBL/GenBank/DDBJ databases">
        <title>Chromosome-scale assembly of Riccia fluitans.</title>
        <authorList>
            <person name="Paukszto L."/>
            <person name="Sawicki J."/>
            <person name="Karawczyk K."/>
            <person name="Piernik-Szablinska J."/>
            <person name="Szczecinska M."/>
            <person name="Mazdziarz M."/>
        </authorList>
    </citation>
    <scope>NUCLEOTIDE SEQUENCE [LARGE SCALE GENOMIC DNA]</scope>
    <source>
        <strain evidence="2">Rf_01</strain>
        <tissue evidence="2">Aerial parts of the thallus</tissue>
    </source>
</reference>
<keyword evidence="3" id="KW-1185">Reference proteome</keyword>
<evidence type="ECO:0000313" key="3">
    <source>
        <dbReference type="Proteomes" id="UP001605036"/>
    </source>
</evidence>
<sequence length="72" mass="8422">MIRIRIGPNGPWGRPRTTANMDATWTDGQMLEDETEQDGHEWRLGRTEQTNREAEMLSRPETQKHEATRTSR</sequence>
<gene>
    <name evidence="2" type="ORF">R1flu_015204</name>
</gene>